<gene>
    <name evidence="2" type="ORF">ACFFLM_18430</name>
</gene>
<keyword evidence="1" id="KW-0732">Signal</keyword>
<evidence type="ECO:0000313" key="3">
    <source>
        <dbReference type="Proteomes" id="UP001589733"/>
    </source>
</evidence>
<dbReference type="Proteomes" id="UP001589733">
    <property type="component" value="Unassembled WGS sequence"/>
</dbReference>
<evidence type="ECO:0000256" key="1">
    <source>
        <dbReference type="SAM" id="SignalP"/>
    </source>
</evidence>
<reference evidence="2 3" key="1">
    <citation type="submission" date="2024-09" db="EMBL/GenBank/DDBJ databases">
        <authorList>
            <person name="Sun Q."/>
            <person name="Mori K."/>
        </authorList>
    </citation>
    <scope>NUCLEOTIDE SEQUENCE [LARGE SCALE GENOMIC DNA]</scope>
    <source>
        <strain evidence="2 3">JCM 13503</strain>
    </source>
</reference>
<keyword evidence="3" id="KW-1185">Reference proteome</keyword>
<feature type="chain" id="PRO_5046555292" evidence="1">
    <location>
        <begin position="32"/>
        <end position="360"/>
    </location>
</feature>
<organism evidence="2 3">
    <name type="scientific">Deinococcus oregonensis</name>
    <dbReference type="NCBI Taxonomy" id="1805970"/>
    <lineage>
        <taxon>Bacteria</taxon>
        <taxon>Thermotogati</taxon>
        <taxon>Deinococcota</taxon>
        <taxon>Deinococci</taxon>
        <taxon>Deinococcales</taxon>
        <taxon>Deinococcaceae</taxon>
        <taxon>Deinococcus</taxon>
    </lineage>
</organism>
<feature type="signal peptide" evidence="1">
    <location>
        <begin position="1"/>
        <end position="31"/>
    </location>
</feature>
<name>A0ABV6B4Q6_9DEIO</name>
<sequence length="360" mass="39492">MSKFLPSLSKGLTLKAGFAAFALAAVAPSQAQSTAPEPFRFQFPAGYLSRLGGTEGVVDFGGKIDQVNAFGVRSFPLPTLQDLRLVLVKHNKYWEYNISTRIKDTTVFAGIVNNGDAPAGIAKVEVAHDPFKGIQYGASLQRTQYGAYDSNARFNVGYAMSAWQDRIRILNLVAFSLDSVTTTEKREGQDTNITRVSATPYTFSQINGGYGESVGQQFNWRLDSTARLYTFPLNDKAQWSVDVSPSLEYRPGSGVTLNLSHLERFAGGEVALPSYNLARYEETNAAITYRIPGTPEFGIGAVRLRGTRNWTSDYTYLRNDLLLNIKALPFLIGPSIGYQWGPAKDGSASQMLYALVVMGK</sequence>
<comment type="caution">
    <text evidence="2">The sequence shown here is derived from an EMBL/GenBank/DDBJ whole genome shotgun (WGS) entry which is preliminary data.</text>
</comment>
<dbReference type="EMBL" id="JBHLYR010000059">
    <property type="protein sequence ID" value="MFB9993935.1"/>
    <property type="molecule type" value="Genomic_DNA"/>
</dbReference>
<dbReference type="RefSeq" id="WP_380013747.1">
    <property type="nucleotide sequence ID" value="NZ_JBHLYR010000059.1"/>
</dbReference>
<proteinExistence type="predicted"/>
<protein>
    <submittedName>
        <fullName evidence="2">Uncharacterized protein</fullName>
    </submittedName>
</protein>
<evidence type="ECO:0000313" key="2">
    <source>
        <dbReference type="EMBL" id="MFB9993935.1"/>
    </source>
</evidence>
<accession>A0ABV6B4Q6</accession>